<reference evidence="2" key="4">
    <citation type="submission" date="2017-01" db="UniProtKB">
        <authorList>
            <consortium name="EnsemblFungi"/>
        </authorList>
    </citation>
    <scope>IDENTIFICATION</scope>
    <source>
        <strain evidence="2">PH-1 / ATCC MYA-4620 / FGSC 9075 / NRRL 31084</strain>
    </source>
</reference>
<reference evidence="2 3" key="2">
    <citation type="journal article" date="2010" name="Nature">
        <title>Comparative genomics reveals mobile pathogenicity chromosomes in Fusarium.</title>
        <authorList>
            <person name="Ma L.J."/>
            <person name="van der Does H.C."/>
            <person name="Borkovich K.A."/>
            <person name="Coleman J.J."/>
            <person name="Daboussi M.J."/>
            <person name="Di Pietro A."/>
            <person name="Dufresne M."/>
            <person name="Freitag M."/>
            <person name="Grabherr M."/>
            <person name="Henrissat B."/>
            <person name="Houterman P.M."/>
            <person name="Kang S."/>
            <person name="Shim W.B."/>
            <person name="Woloshuk C."/>
            <person name="Xie X."/>
            <person name="Xu J.R."/>
            <person name="Antoniw J."/>
            <person name="Baker S.E."/>
            <person name="Bluhm B.H."/>
            <person name="Breakspear A."/>
            <person name="Brown D.W."/>
            <person name="Butchko R.A."/>
            <person name="Chapman S."/>
            <person name="Coulson R."/>
            <person name="Coutinho P.M."/>
            <person name="Danchin E.G."/>
            <person name="Diener A."/>
            <person name="Gale L.R."/>
            <person name="Gardiner D.M."/>
            <person name="Goff S."/>
            <person name="Hammond-Kosack K.E."/>
            <person name="Hilburn K."/>
            <person name="Hua-Van A."/>
            <person name="Jonkers W."/>
            <person name="Kazan K."/>
            <person name="Kodira C.D."/>
            <person name="Koehrsen M."/>
            <person name="Kumar L."/>
            <person name="Lee Y.H."/>
            <person name="Li L."/>
            <person name="Manners J.M."/>
            <person name="Miranda-Saavedra D."/>
            <person name="Mukherjee M."/>
            <person name="Park G."/>
            <person name="Park J."/>
            <person name="Park S.Y."/>
            <person name="Proctor R.H."/>
            <person name="Regev A."/>
            <person name="Ruiz-Roldan M.C."/>
            <person name="Sain D."/>
            <person name="Sakthikumar S."/>
            <person name="Sykes S."/>
            <person name="Schwartz D.C."/>
            <person name="Turgeon B.G."/>
            <person name="Wapinski I."/>
            <person name="Yoder O."/>
            <person name="Young S."/>
            <person name="Zeng Q."/>
            <person name="Zhou S."/>
            <person name="Galagan J."/>
            <person name="Cuomo C.A."/>
            <person name="Kistler H.C."/>
            <person name="Rep M."/>
        </authorList>
    </citation>
    <scope>GENOME REANNOTATION</scope>
    <source>
        <strain evidence="3">ATCC MYA-4620 / CBS 123657 / FGSC 9075 / NRRL 31084 / PH-1</strain>
        <strain evidence="2">PH-1 / ATCC MYA-4620 / FGSC 9075 / NRRL 31084</strain>
    </source>
</reference>
<dbReference type="InParanoid" id="A0A098D3E8"/>
<sequence>MPFVGYRAKRHGPESGIMPVYMESEQQIYASTHVHALVGVPSAARAHELARLPAWKPSECRLDEVNSTKEQTR</sequence>
<keyword evidence="3" id="KW-1185">Reference proteome</keyword>
<protein>
    <submittedName>
        <fullName evidence="1">Chromosome 1, complete genome</fullName>
    </submittedName>
</protein>
<dbReference type="EMBL" id="HG970332">
    <property type="protein sequence ID" value="CEF72957.1"/>
    <property type="molecule type" value="Genomic_DNA"/>
</dbReference>
<dbReference type="EnsemblFungi" id="CEF72957">
    <property type="protein sequence ID" value="CEF72957"/>
    <property type="gene ID" value="FGRRES_15099"/>
</dbReference>
<name>A0A098D3E8_GIBZE</name>
<evidence type="ECO:0000313" key="3">
    <source>
        <dbReference type="Proteomes" id="UP000070720"/>
    </source>
</evidence>
<proteinExistence type="predicted"/>
<gene>
    <name evidence="1" type="ORF">FGRAMPH1_01T02311</name>
</gene>
<reference evidence="2 3" key="1">
    <citation type="journal article" date="2007" name="Science">
        <title>The Fusarium graminearum genome reveals a link between localized polymorphism and pathogen specialization.</title>
        <authorList>
            <person name="Cuomo C.A."/>
            <person name="Gueldener U."/>
            <person name="Xu J.-R."/>
            <person name="Trail F."/>
            <person name="Turgeon B.G."/>
            <person name="Di Pietro A."/>
            <person name="Walton J.D."/>
            <person name="Ma L.-J."/>
            <person name="Baker S.E."/>
            <person name="Rep M."/>
            <person name="Adam G."/>
            <person name="Antoniw J."/>
            <person name="Baldwin T."/>
            <person name="Calvo S.E."/>
            <person name="Chang Y.-L."/>
            <person name="DeCaprio D."/>
            <person name="Gale L.R."/>
            <person name="Gnerre S."/>
            <person name="Goswami R.S."/>
            <person name="Hammond-Kosack K."/>
            <person name="Harris L.J."/>
            <person name="Hilburn K."/>
            <person name="Kennell J.C."/>
            <person name="Kroken S."/>
            <person name="Magnuson J.K."/>
            <person name="Mannhaupt G."/>
            <person name="Mauceli E.W."/>
            <person name="Mewes H.-W."/>
            <person name="Mitterbauer R."/>
            <person name="Muehlbauer G."/>
            <person name="Muensterkoetter M."/>
            <person name="Nelson D."/>
            <person name="O'Donnell K."/>
            <person name="Ouellet T."/>
            <person name="Qi W."/>
            <person name="Quesneville H."/>
            <person name="Roncero M.I.G."/>
            <person name="Seong K.-Y."/>
            <person name="Tetko I.V."/>
            <person name="Urban M."/>
            <person name="Waalwijk C."/>
            <person name="Ward T.J."/>
            <person name="Yao J."/>
            <person name="Birren B.W."/>
            <person name="Kistler H.C."/>
        </authorList>
    </citation>
    <scope>NUCLEOTIDE SEQUENCE [LARGE SCALE GENOMIC DNA]</scope>
    <source>
        <strain evidence="3">ATCC MYA-4620 / CBS 123657 / FGSC 9075 / NRRL 31084 / PH-1</strain>
        <strain evidence="2">PH-1 / ATCC MYA-4620 / FGSC 9075 / NRRL 31084</strain>
    </source>
</reference>
<evidence type="ECO:0000313" key="2">
    <source>
        <dbReference type="EnsemblFungi" id="CEF72957"/>
    </source>
</evidence>
<dbReference type="AlphaFoldDB" id="A0A098D3E8"/>
<reference evidence="1 3" key="3">
    <citation type="journal article" date="2015" name="BMC Genomics">
        <title>The completed genome sequence of the pathogenic ascomycete fungus Fusarium graminearum.</title>
        <authorList>
            <person name="King R."/>
            <person name="Urban M."/>
            <person name="Hammond-Kosack M.C."/>
            <person name="Hassani-Pak K."/>
            <person name="Hammond-Kosack K.E."/>
        </authorList>
    </citation>
    <scope>NUCLEOTIDE SEQUENCE [LARGE SCALE GENOMIC DNA]</scope>
    <source>
        <strain evidence="3">ATCC MYA-4620 / CBS 123657 / FGSC 9075 / NRRL 31084 / PH-1</strain>
        <strain evidence="1">PH-1</strain>
    </source>
</reference>
<organism evidence="1 3">
    <name type="scientific">Gibberella zeae (strain ATCC MYA-4620 / CBS 123657 / FGSC 9075 / NRRL 31084 / PH-1)</name>
    <name type="common">Wheat head blight fungus</name>
    <name type="synonym">Fusarium graminearum</name>
    <dbReference type="NCBI Taxonomy" id="229533"/>
    <lineage>
        <taxon>Eukaryota</taxon>
        <taxon>Fungi</taxon>
        <taxon>Dikarya</taxon>
        <taxon>Ascomycota</taxon>
        <taxon>Pezizomycotina</taxon>
        <taxon>Sordariomycetes</taxon>
        <taxon>Hypocreomycetidae</taxon>
        <taxon>Hypocreales</taxon>
        <taxon>Nectriaceae</taxon>
        <taxon>Fusarium</taxon>
    </lineage>
</organism>
<evidence type="ECO:0000313" key="1">
    <source>
        <dbReference type="EMBL" id="CEF72957.1"/>
    </source>
</evidence>
<accession>A0A098D3E8</accession>
<dbReference type="Proteomes" id="UP000070720">
    <property type="component" value="Chromosome 1"/>
</dbReference>
<accession>A0A0E0RNY2</accession>
<dbReference type="VEuPathDB" id="FungiDB:FGRAMPH1_01G02311"/>